<dbReference type="EMBL" id="ML977350">
    <property type="protein sequence ID" value="KAF2108077.1"/>
    <property type="molecule type" value="Genomic_DNA"/>
</dbReference>
<dbReference type="InterPro" id="IPR019819">
    <property type="entry name" value="Carboxylesterase_B_CS"/>
</dbReference>
<keyword evidence="1" id="KW-0732">Signal</keyword>
<proteinExistence type="predicted"/>
<dbReference type="PROSITE" id="PS00941">
    <property type="entry name" value="CARBOXYLESTERASE_B_2"/>
    <property type="match status" value="1"/>
</dbReference>
<feature type="signal peptide" evidence="1">
    <location>
        <begin position="1"/>
        <end position="18"/>
    </location>
</feature>
<reference evidence="3" key="1">
    <citation type="journal article" date="2020" name="Stud. Mycol.">
        <title>101 Dothideomycetes genomes: a test case for predicting lifestyles and emergence of pathogens.</title>
        <authorList>
            <person name="Haridas S."/>
            <person name="Albert R."/>
            <person name="Binder M."/>
            <person name="Bloem J."/>
            <person name="Labutti K."/>
            <person name="Salamov A."/>
            <person name="Andreopoulos B."/>
            <person name="Baker S."/>
            <person name="Barry K."/>
            <person name="Bills G."/>
            <person name="Bluhm B."/>
            <person name="Cannon C."/>
            <person name="Castanera R."/>
            <person name="Culley D."/>
            <person name="Daum C."/>
            <person name="Ezra D."/>
            <person name="Gonzalez J."/>
            <person name="Henrissat B."/>
            <person name="Kuo A."/>
            <person name="Liang C."/>
            <person name="Lipzen A."/>
            <person name="Lutzoni F."/>
            <person name="Magnuson J."/>
            <person name="Mondo S."/>
            <person name="Nolan M."/>
            <person name="Ohm R."/>
            <person name="Pangilinan J."/>
            <person name="Park H.-J."/>
            <person name="Ramirez L."/>
            <person name="Alfaro M."/>
            <person name="Sun H."/>
            <person name="Tritt A."/>
            <person name="Yoshinaga Y."/>
            <person name="Zwiers L.-H."/>
            <person name="Turgeon B."/>
            <person name="Goodwin S."/>
            <person name="Spatafora J."/>
            <person name="Crous P."/>
            <person name="Grigoriev I."/>
        </authorList>
    </citation>
    <scope>NUCLEOTIDE SEQUENCE</scope>
    <source>
        <strain evidence="3">CBS 627.86</strain>
    </source>
</reference>
<feature type="domain" description="Carboxylesterase type B" evidence="2">
    <location>
        <begin position="30"/>
        <end position="549"/>
    </location>
</feature>
<sequence>MHLLSYLSITSSFSAAAAVAVSQRDYSAPTAVTKNGTYGGVYVSEYDQDLFLGIRYAQKVVRFTRAEPVNETWNDIKPLTEYKEHCYGYGIAWTGSNADWSGYPMSEDCLYLNIIRPAGLTNTSELPVAMWIHGGGFTKGGGSDKRYNYSNAVQESVNMGKPFIGITINYRLSAWGWLMGKEAQEAGAVNLGYHDMRQALRWVNENIAAFGGDPAKVTIVGESCGAEALAAQILAYGGRDDGLFRAAIGESGFGGRVPRPWPGGLNGTVAHQKVFDRLVNATSCTATVGTAQAIKCLKDVPTEELNHAINATGNTLWAPVFDGDFIQDYPSNQFRDGRFVRVPILIGCNSDEGAYFRGINGNANVTILNTDADFEAMVLPMFDTNDKVLASTGKTVDQLLGEITTSYPNIQSVGIPNLVAWPEVVNQDTPDLQYLGLQDRRGNAFGGDYTNIAWRRSSNIYWSKHQIPNWSYRFDARADGILPNVSAQHFGEVAYVFNNVLGNGYRIKPLVSEENRRLAKEVSAAWINMITGLNPNGAGVKPTWPVYNATVGGGVGQNMVFNKQGSFVEYDDFRAEALAWWHSHFLDLMGT</sequence>
<evidence type="ECO:0000256" key="1">
    <source>
        <dbReference type="SAM" id="SignalP"/>
    </source>
</evidence>
<dbReference type="Gene3D" id="3.40.50.1820">
    <property type="entry name" value="alpha/beta hydrolase"/>
    <property type="match status" value="1"/>
</dbReference>
<protein>
    <submittedName>
        <fullName evidence="3">Carboxylesterase</fullName>
    </submittedName>
</protein>
<dbReference type="InterPro" id="IPR029058">
    <property type="entry name" value="AB_hydrolase_fold"/>
</dbReference>
<dbReference type="SUPFAM" id="SSF53474">
    <property type="entry name" value="alpha/beta-Hydrolases"/>
    <property type="match status" value="1"/>
</dbReference>
<evidence type="ECO:0000259" key="2">
    <source>
        <dbReference type="Pfam" id="PF00135"/>
    </source>
</evidence>
<name>A0A6A5YNW2_9PLEO</name>
<dbReference type="InterPro" id="IPR002018">
    <property type="entry name" value="CarbesteraseB"/>
</dbReference>
<organism evidence="3 4">
    <name type="scientific">Lophiotrema nucula</name>
    <dbReference type="NCBI Taxonomy" id="690887"/>
    <lineage>
        <taxon>Eukaryota</taxon>
        <taxon>Fungi</taxon>
        <taxon>Dikarya</taxon>
        <taxon>Ascomycota</taxon>
        <taxon>Pezizomycotina</taxon>
        <taxon>Dothideomycetes</taxon>
        <taxon>Pleosporomycetidae</taxon>
        <taxon>Pleosporales</taxon>
        <taxon>Lophiotremataceae</taxon>
        <taxon>Lophiotrema</taxon>
    </lineage>
</organism>
<keyword evidence="4" id="KW-1185">Reference proteome</keyword>
<dbReference type="Pfam" id="PF00135">
    <property type="entry name" value="COesterase"/>
    <property type="match status" value="1"/>
</dbReference>
<dbReference type="Proteomes" id="UP000799770">
    <property type="component" value="Unassembled WGS sequence"/>
</dbReference>
<gene>
    <name evidence="3" type="ORF">BDV96DRAFT_505045</name>
</gene>
<evidence type="ECO:0000313" key="3">
    <source>
        <dbReference type="EMBL" id="KAF2108077.1"/>
    </source>
</evidence>
<dbReference type="AlphaFoldDB" id="A0A6A5YNW2"/>
<dbReference type="OrthoDB" id="408631at2759"/>
<dbReference type="PANTHER" id="PTHR11559">
    <property type="entry name" value="CARBOXYLESTERASE"/>
    <property type="match status" value="1"/>
</dbReference>
<evidence type="ECO:0000313" key="4">
    <source>
        <dbReference type="Proteomes" id="UP000799770"/>
    </source>
</evidence>
<feature type="chain" id="PRO_5025478375" evidence="1">
    <location>
        <begin position="19"/>
        <end position="591"/>
    </location>
</feature>
<dbReference type="InterPro" id="IPR050309">
    <property type="entry name" value="Type-B_Carboxylest/Lipase"/>
</dbReference>
<accession>A0A6A5YNW2</accession>